<dbReference type="AlphaFoldDB" id="A0A9P6CD47"/>
<dbReference type="Gene3D" id="3.40.50.2000">
    <property type="entry name" value="Glycogen Phosphorylase B"/>
    <property type="match status" value="2"/>
</dbReference>
<evidence type="ECO:0000256" key="1">
    <source>
        <dbReference type="ARBA" id="ARBA00022679"/>
    </source>
</evidence>
<dbReference type="PANTHER" id="PTHR48045:SF34">
    <property type="entry name" value="ISOFLAVONE 7-O-GLUCOSYLTRANSFERASE 1-LIKE"/>
    <property type="match status" value="1"/>
</dbReference>
<dbReference type="GO" id="GO:0008194">
    <property type="term" value="F:UDP-glycosyltransferase activity"/>
    <property type="evidence" value="ECO:0007669"/>
    <property type="project" value="InterPro"/>
</dbReference>
<gene>
    <name evidence="2" type="ORF">BDZ94DRAFT_1299257</name>
</gene>
<dbReference type="Proteomes" id="UP000807353">
    <property type="component" value="Unassembled WGS sequence"/>
</dbReference>
<comment type="caution">
    <text evidence="2">The sequence shown here is derived from an EMBL/GenBank/DDBJ whole genome shotgun (WGS) entry which is preliminary data.</text>
</comment>
<reference evidence="2" key="1">
    <citation type="submission" date="2020-11" db="EMBL/GenBank/DDBJ databases">
        <authorList>
            <consortium name="DOE Joint Genome Institute"/>
            <person name="Ahrendt S."/>
            <person name="Riley R."/>
            <person name="Andreopoulos W."/>
            <person name="Labutti K."/>
            <person name="Pangilinan J."/>
            <person name="Ruiz-Duenas F.J."/>
            <person name="Barrasa J.M."/>
            <person name="Sanchez-Garcia M."/>
            <person name="Camarero S."/>
            <person name="Miyauchi S."/>
            <person name="Serrano A."/>
            <person name="Linde D."/>
            <person name="Babiker R."/>
            <person name="Drula E."/>
            <person name="Ayuso-Fernandez I."/>
            <person name="Pacheco R."/>
            <person name="Padilla G."/>
            <person name="Ferreira P."/>
            <person name="Barriuso J."/>
            <person name="Kellner H."/>
            <person name="Castanera R."/>
            <person name="Alfaro M."/>
            <person name="Ramirez L."/>
            <person name="Pisabarro A.G."/>
            <person name="Kuo A."/>
            <person name="Tritt A."/>
            <person name="Lipzen A."/>
            <person name="He G."/>
            <person name="Yan M."/>
            <person name="Ng V."/>
            <person name="Cullen D."/>
            <person name="Martin F."/>
            <person name="Rosso M.-N."/>
            <person name="Henrissat B."/>
            <person name="Hibbett D."/>
            <person name="Martinez A.T."/>
            <person name="Grigoriev I.V."/>
        </authorList>
    </citation>
    <scope>NUCLEOTIDE SEQUENCE</scope>
    <source>
        <strain evidence="2">CBS 247.69</strain>
    </source>
</reference>
<evidence type="ECO:0008006" key="4">
    <source>
        <dbReference type="Google" id="ProtNLM"/>
    </source>
</evidence>
<dbReference type="Pfam" id="PF00201">
    <property type="entry name" value="UDPGT"/>
    <property type="match status" value="1"/>
</dbReference>
<proteinExistence type="predicted"/>
<keyword evidence="3" id="KW-1185">Reference proteome</keyword>
<evidence type="ECO:0000313" key="3">
    <source>
        <dbReference type="Proteomes" id="UP000807353"/>
    </source>
</evidence>
<dbReference type="InterPro" id="IPR002213">
    <property type="entry name" value="UDP_glucos_trans"/>
</dbReference>
<dbReference type="PANTHER" id="PTHR48045">
    <property type="entry name" value="UDP-GLYCOSYLTRANSFERASE 72B1"/>
    <property type="match status" value="1"/>
</dbReference>
<sequence>MAALETSVLTSKHIILHAPPFWGHNKPLVAFAMVLVRARPNVILSLITTGVMYHKITDEFETKVEKEEWERLKSRINVIDITGPISNLVKPLSEFSPVYCALYNESEQGITCKSSGQTFRKLPRPAVAVVDPYAGYAFEAIRTTSQKEVPIISWVTAPIATLLHHIGPQVLGGNGPTELESDEGRKKIKMLLSGKLAGADSGAGGEAEIKLFPNIQLSELKKVTIPGAPPMYAHEFWPQLRLVPEGKMVGVGGVYMREGDGIIIVSNSVYEGETMHAMKKWFEQMGKNAYAMAPLALPNSIPEEKTDDNDENERTIRFLDSVKGKFGPQSLVYVYSSSLTNAYLLTFLATSQISFGTFSHPPQPEKLQVLIETLISHQIPFFFSHPSPQPIATLSEDLRILIQESGLGMTMQWCPQEMILGHEATGWFITHGGWNGIQESFLYKVPLIFWPISADQPMNAAQLGITHKAAFELIEVRSGEQGIKPLLRFQNTGYVPTFTVDAVRKEVEGAVMKLKGEEGQAVRANFNELCERMWRSWDVDAECGMDLDQFLKKFVD</sequence>
<protein>
    <recommendedName>
        <fullName evidence="4">UDP-glycosyltransferase</fullName>
    </recommendedName>
</protein>
<keyword evidence="1" id="KW-0808">Transferase</keyword>
<organism evidence="2 3">
    <name type="scientific">Collybia nuda</name>
    <dbReference type="NCBI Taxonomy" id="64659"/>
    <lineage>
        <taxon>Eukaryota</taxon>
        <taxon>Fungi</taxon>
        <taxon>Dikarya</taxon>
        <taxon>Basidiomycota</taxon>
        <taxon>Agaricomycotina</taxon>
        <taxon>Agaricomycetes</taxon>
        <taxon>Agaricomycetidae</taxon>
        <taxon>Agaricales</taxon>
        <taxon>Tricholomatineae</taxon>
        <taxon>Clitocybaceae</taxon>
        <taxon>Collybia</taxon>
    </lineage>
</organism>
<accession>A0A9P6CD47</accession>
<name>A0A9P6CD47_9AGAR</name>
<dbReference type="SUPFAM" id="SSF53756">
    <property type="entry name" value="UDP-Glycosyltransferase/glycogen phosphorylase"/>
    <property type="match status" value="1"/>
</dbReference>
<evidence type="ECO:0000313" key="2">
    <source>
        <dbReference type="EMBL" id="KAF9461362.1"/>
    </source>
</evidence>
<dbReference type="EMBL" id="MU150285">
    <property type="protein sequence ID" value="KAF9461362.1"/>
    <property type="molecule type" value="Genomic_DNA"/>
</dbReference>
<dbReference type="OrthoDB" id="5835829at2759"/>